<keyword evidence="1" id="KW-1133">Transmembrane helix</keyword>
<keyword evidence="3" id="KW-1185">Reference proteome</keyword>
<evidence type="ECO:0000313" key="2">
    <source>
        <dbReference type="EMBL" id="GAA3390767.1"/>
    </source>
</evidence>
<protein>
    <recommendedName>
        <fullName evidence="4">DUF2834 domain-containing protein</fullName>
    </recommendedName>
</protein>
<dbReference type="Pfam" id="PF11196">
    <property type="entry name" value="DUF2834"/>
    <property type="match status" value="1"/>
</dbReference>
<reference evidence="3" key="1">
    <citation type="journal article" date="2019" name="Int. J. Syst. Evol. Microbiol.">
        <title>The Global Catalogue of Microorganisms (GCM) 10K type strain sequencing project: providing services to taxonomists for standard genome sequencing and annotation.</title>
        <authorList>
            <consortium name="The Broad Institute Genomics Platform"/>
            <consortium name="The Broad Institute Genome Sequencing Center for Infectious Disease"/>
            <person name="Wu L."/>
            <person name="Ma J."/>
        </authorList>
    </citation>
    <scope>NUCLEOTIDE SEQUENCE [LARGE SCALE GENOMIC DNA]</scope>
    <source>
        <strain evidence="3">JCM 9458</strain>
    </source>
</reference>
<gene>
    <name evidence="2" type="ORF">GCM10020369_46020</name>
</gene>
<evidence type="ECO:0000313" key="3">
    <source>
        <dbReference type="Proteomes" id="UP001501676"/>
    </source>
</evidence>
<dbReference type="InterPro" id="IPR021362">
    <property type="entry name" value="DUF2834"/>
</dbReference>
<proteinExistence type="predicted"/>
<evidence type="ECO:0000256" key="1">
    <source>
        <dbReference type="SAM" id="Phobius"/>
    </source>
</evidence>
<keyword evidence="1" id="KW-0812">Transmembrane</keyword>
<organism evidence="2 3">
    <name type="scientific">Cryptosporangium minutisporangium</name>
    <dbReference type="NCBI Taxonomy" id="113569"/>
    <lineage>
        <taxon>Bacteria</taxon>
        <taxon>Bacillati</taxon>
        <taxon>Actinomycetota</taxon>
        <taxon>Actinomycetes</taxon>
        <taxon>Cryptosporangiales</taxon>
        <taxon>Cryptosporangiaceae</taxon>
        <taxon>Cryptosporangium</taxon>
    </lineage>
</organism>
<sequence length="127" mass="13870">MCPVEFTRASRRRQTLYAAFLVAGLVLPYRHAVPWLADHGPDVPRFALELFATPISSFFALDVLVTAALLLTVAAVDERLRRRDRALVAAGSLAGASVGLPLYLLLRERAHRTPTGAVSGRPPLARR</sequence>
<keyword evidence="1" id="KW-0472">Membrane</keyword>
<feature type="transmembrane region" description="Helical" evidence="1">
    <location>
        <begin position="86"/>
        <end position="106"/>
    </location>
</feature>
<comment type="caution">
    <text evidence="2">The sequence shown here is derived from an EMBL/GenBank/DDBJ whole genome shotgun (WGS) entry which is preliminary data.</text>
</comment>
<evidence type="ECO:0008006" key="4">
    <source>
        <dbReference type="Google" id="ProtNLM"/>
    </source>
</evidence>
<accession>A0ABP6T1I3</accession>
<feature type="transmembrane region" description="Helical" evidence="1">
    <location>
        <begin position="56"/>
        <end position="74"/>
    </location>
</feature>
<dbReference type="RefSeq" id="WP_345730250.1">
    <property type="nucleotide sequence ID" value="NZ_BAAAYN010000029.1"/>
</dbReference>
<name>A0ABP6T1I3_9ACTN</name>
<dbReference type="EMBL" id="BAAAYN010000029">
    <property type="protein sequence ID" value="GAA3390767.1"/>
    <property type="molecule type" value="Genomic_DNA"/>
</dbReference>
<dbReference type="Proteomes" id="UP001501676">
    <property type="component" value="Unassembled WGS sequence"/>
</dbReference>